<dbReference type="AlphaFoldDB" id="A0A9W3TGU3"/>
<dbReference type="InterPro" id="IPR023211">
    <property type="entry name" value="DNA_pol_palm_dom_sf"/>
</dbReference>
<dbReference type="InterPro" id="IPR012337">
    <property type="entry name" value="RNaseH-like_sf"/>
</dbReference>
<gene>
    <name evidence="2" type="ORF">B4918_24560</name>
</gene>
<protein>
    <submittedName>
        <fullName evidence="2">Uncharacterized protein</fullName>
    </submittedName>
</protein>
<accession>A0A9W3TGU3</accession>
<proteinExistence type="predicted"/>
<dbReference type="InterPro" id="IPR043502">
    <property type="entry name" value="DNA/RNA_pol_sf"/>
</dbReference>
<dbReference type="EMBL" id="CP020002">
    <property type="protein sequence ID" value="AQY40935.1"/>
    <property type="molecule type" value="Genomic_DNA"/>
</dbReference>
<evidence type="ECO:0000256" key="1">
    <source>
        <dbReference type="ARBA" id="ARBA00002286"/>
    </source>
</evidence>
<sequence>MLFYDFEVFANDWLVVIADTDNQSEKVFVNNEQALIDYYHEHKNDIWIGYNSRHYDQFILKAIICGFTPQAINEWIIIDHQPGWKFYKDFWKIQLYNFDVMTNKFRSLKQLEGFQGHDIRETSVSFNISRELAEEEIEEVIKYCRHDVHETMHIFMETITEFESQVELLKMFNLPLRNISKTKAQLSAFILDAKQPAVPRDDEFDFTFPDTLQINKYTEVLDFYKENKDYNKVLELNVAGVPHLFAWGGLHGARNNYYSEGYFLNIDVESYYPALMIEYDYLSRNVKDPAKFREVRDTRLKYKAAKDKRQAPLKIVINGTYGAMKDKYNGLYDPLMANNVCIGGMTLLLDLIEKLEPHCEIIQSNTDGVLVKLRHYDDYDLIDDICYEWEQRTRMGLEFDEFVKVIQKDVNNYILVDAEGNYKSKGAYVKKLNPLDYDLPIVNEAVVNYFVKGIDPEETIFNCTELVKFQKIVKISSKYSHARYGTRRMNEKVFRVFASIDENDKQLCKVKDGVAEKIAYVPERCFIENGDIKDMKVPGKLDYWWYWTLANKRIDDFLGEDK</sequence>
<evidence type="ECO:0000313" key="2">
    <source>
        <dbReference type="EMBL" id="AQY40935.1"/>
    </source>
</evidence>
<organism evidence="2 3">
    <name type="scientific">Bacillus thuringiensis</name>
    <dbReference type="NCBI Taxonomy" id="1428"/>
    <lineage>
        <taxon>Bacteria</taxon>
        <taxon>Bacillati</taxon>
        <taxon>Bacillota</taxon>
        <taxon>Bacilli</taxon>
        <taxon>Bacillales</taxon>
        <taxon>Bacillaceae</taxon>
        <taxon>Bacillus</taxon>
        <taxon>Bacillus cereus group</taxon>
    </lineage>
</organism>
<dbReference type="SUPFAM" id="SSF56672">
    <property type="entry name" value="DNA/RNA polymerases"/>
    <property type="match status" value="1"/>
</dbReference>
<evidence type="ECO:0000313" key="3">
    <source>
        <dbReference type="Proteomes" id="UP000191057"/>
    </source>
</evidence>
<reference evidence="2 3" key="1">
    <citation type="submission" date="2017-03" db="EMBL/GenBank/DDBJ databases">
        <title>Complete genome sequence of Bacillus thuringiensis L-7601, a novel melanin producing strain.</title>
        <authorList>
            <person name="Cai J."/>
            <person name="Cao Z."/>
            <person name="Tan T."/>
        </authorList>
    </citation>
    <scope>NUCLEOTIDE SEQUENCE [LARGE SCALE GENOMIC DNA]</scope>
    <source>
        <strain evidence="2 3">L-7601</strain>
    </source>
</reference>
<dbReference type="RefSeq" id="WP_079245963.1">
    <property type="nucleotide sequence ID" value="NZ_JARSYF010000060.1"/>
</dbReference>
<name>A0A9W3TGU3_BACTU</name>
<dbReference type="Proteomes" id="UP000191057">
    <property type="component" value="Chromosome"/>
</dbReference>
<comment type="function">
    <text evidence="1">Involved in the transposition of the insertion sequence.</text>
</comment>
<dbReference type="SUPFAM" id="SSF53098">
    <property type="entry name" value="Ribonuclease H-like"/>
    <property type="match status" value="1"/>
</dbReference>
<dbReference type="Gene3D" id="3.90.1600.10">
    <property type="entry name" value="Palm domain of DNA polymerase"/>
    <property type="match status" value="1"/>
</dbReference>